<sequence>MGQLVSKKPKLEINDVDRAVLTLKSQVRKLEQQRTRIQAAIDREQQMARELVAAGRKDRALLALKKRKLQEGQAAKLDGLLLNVEEALGNIETTQSQQRIFGALKEANTAVKQMQQALPLEDVEQLMQDSADAKAYEDSLRQLLGESLNPAEEEAAAAELQQLEAQLLDEQGMEMPKAPTAVARAEAAAAAAQEQPGGAVAAAVTSPEEVLLAQLPSVPKTPVQLAEGEPVEPEKEPAMLAA</sequence>
<evidence type="ECO:0000256" key="2">
    <source>
        <dbReference type="ARBA" id="ARBA00006190"/>
    </source>
</evidence>
<reference evidence="9 10" key="1">
    <citation type="journal article" date="2010" name="Plant Cell">
        <title>The Chlorella variabilis NC64A genome reveals adaptation to photosymbiosis, coevolution with viruses, and cryptic sex.</title>
        <authorList>
            <person name="Blanc G."/>
            <person name="Duncan G."/>
            <person name="Agarkova I."/>
            <person name="Borodovsky M."/>
            <person name="Gurnon J."/>
            <person name="Kuo A."/>
            <person name="Lindquist E."/>
            <person name="Lucas S."/>
            <person name="Pangilinan J."/>
            <person name="Polle J."/>
            <person name="Salamov A."/>
            <person name="Terry A."/>
            <person name="Yamada T."/>
            <person name="Dunigan D.D."/>
            <person name="Grigoriev I.V."/>
            <person name="Claverie J.M."/>
            <person name="Van Etten J.L."/>
        </authorList>
    </citation>
    <scope>NUCLEOTIDE SEQUENCE [LARGE SCALE GENOMIC DNA]</scope>
    <source>
        <strain evidence="9 10">NC64A</strain>
    </source>
</reference>
<dbReference type="GO" id="GO:0005771">
    <property type="term" value="C:multivesicular body"/>
    <property type="evidence" value="ECO:0007669"/>
    <property type="project" value="TreeGrafter"/>
</dbReference>
<dbReference type="EMBL" id="GL433842">
    <property type="protein sequence ID" value="EFN56132.1"/>
    <property type="molecule type" value="Genomic_DNA"/>
</dbReference>
<evidence type="ECO:0000256" key="8">
    <source>
        <dbReference type="SAM" id="MobiDB-lite"/>
    </source>
</evidence>
<evidence type="ECO:0000256" key="3">
    <source>
        <dbReference type="ARBA" id="ARBA00022448"/>
    </source>
</evidence>
<dbReference type="Proteomes" id="UP000008141">
    <property type="component" value="Unassembled WGS sequence"/>
</dbReference>
<dbReference type="PANTHER" id="PTHR22761">
    <property type="entry name" value="CHARGED MULTIVESICULAR BODY PROTEIN"/>
    <property type="match status" value="1"/>
</dbReference>
<evidence type="ECO:0000313" key="10">
    <source>
        <dbReference type="Proteomes" id="UP000008141"/>
    </source>
</evidence>
<dbReference type="Pfam" id="PF03357">
    <property type="entry name" value="Snf7"/>
    <property type="match status" value="1"/>
</dbReference>
<dbReference type="PANTHER" id="PTHR22761:SF5">
    <property type="entry name" value="CHARGED MULTIVESICULAR BODY PROTEIN 6"/>
    <property type="match status" value="1"/>
</dbReference>
<dbReference type="RefSeq" id="XP_005848234.1">
    <property type="nucleotide sequence ID" value="XM_005848172.1"/>
</dbReference>
<dbReference type="STRING" id="554065.E1ZCZ1"/>
<keyword evidence="4" id="KW-0967">Endosome</keyword>
<proteinExistence type="inferred from homology"/>
<organism evidence="10">
    <name type="scientific">Chlorella variabilis</name>
    <name type="common">Green alga</name>
    <dbReference type="NCBI Taxonomy" id="554065"/>
    <lineage>
        <taxon>Eukaryota</taxon>
        <taxon>Viridiplantae</taxon>
        <taxon>Chlorophyta</taxon>
        <taxon>core chlorophytes</taxon>
        <taxon>Trebouxiophyceae</taxon>
        <taxon>Chlorellales</taxon>
        <taxon>Chlorellaceae</taxon>
        <taxon>Chlorella clade</taxon>
        <taxon>Chlorella</taxon>
    </lineage>
</organism>
<feature type="region of interest" description="Disordered" evidence="8">
    <location>
        <begin position="215"/>
        <end position="242"/>
    </location>
</feature>
<dbReference type="OrthoDB" id="441172at2759"/>
<dbReference type="GO" id="GO:0006900">
    <property type="term" value="P:vesicle budding from membrane"/>
    <property type="evidence" value="ECO:0007669"/>
    <property type="project" value="TreeGrafter"/>
</dbReference>
<keyword evidence="3" id="KW-0813">Transport</keyword>
<dbReference type="KEGG" id="cvr:CHLNCDRAFT_144767"/>
<dbReference type="InterPro" id="IPR005024">
    <property type="entry name" value="Snf7_fam"/>
</dbReference>
<keyword evidence="5" id="KW-0653">Protein transport</keyword>
<dbReference type="Gene3D" id="1.10.287.1060">
    <property type="entry name" value="ESAT-6-like"/>
    <property type="match status" value="1"/>
</dbReference>
<keyword evidence="6" id="KW-0472">Membrane</keyword>
<evidence type="ECO:0000256" key="7">
    <source>
        <dbReference type="SAM" id="Coils"/>
    </source>
</evidence>
<comment type="subcellular location">
    <subcellularLocation>
        <location evidence="1">Endosome membrane</location>
    </subcellularLocation>
</comment>
<comment type="similarity">
    <text evidence="2">Belongs to the SNF7 family.</text>
</comment>
<dbReference type="GO" id="GO:0000815">
    <property type="term" value="C:ESCRT III complex"/>
    <property type="evidence" value="ECO:0007669"/>
    <property type="project" value="TreeGrafter"/>
</dbReference>
<dbReference type="GO" id="GO:0015031">
    <property type="term" value="P:protein transport"/>
    <property type="evidence" value="ECO:0007669"/>
    <property type="project" value="UniProtKB-KW"/>
</dbReference>
<protein>
    <submittedName>
        <fullName evidence="9">Uncharacterized protein</fullName>
    </submittedName>
</protein>
<feature type="compositionally biased region" description="Basic and acidic residues" evidence="8">
    <location>
        <begin position="232"/>
        <end position="242"/>
    </location>
</feature>
<feature type="coiled-coil region" evidence="7">
    <location>
        <begin position="13"/>
        <end position="50"/>
    </location>
</feature>
<dbReference type="GeneID" id="17355550"/>
<evidence type="ECO:0000313" key="9">
    <source>
        <dbReference type="EMBL" id="EFN56132.1"/>
    </source>
</evidence>
<dbReference type="OMA" id="RAKQPAM"/>
<evidence type="ECO:0000256" key="1">
    <source>
        <dbReference type="ARBA" id="ARBA00004608"/>
    </source>
</evidence>
<accession>E1ZCZ1</accession>
<dbReference type="GO" id="GO:0032511">
    <property type="term" value="P:late endosome to vacuole transport via multivesicular body sorting pathway"/>
    <property type="evidence" value="ECO:0007669"/>
    <property type="project" value="TreeGrafter"/>
</dbReference>
<dbReference type="eggNOG" id="KOG2910">
    <property type="taxonomic scope" value="Eukaryota"/>
</dbReference>
<name>E1ZCZ1_CHLVA</name>
<dbReference type="InParanoid" id="E1ZCZ1"/>
<evidence type="ECO:0000256" key="4">
    <source>
        <dbReference type="ARBA" id="ARBA00022753"/>
    </source>
</evidence>
<evidence type="ECO:0000256" key="6">
    <source>
        <dbReference type="ARBA" id="ARBA00023136"/>
    </source>
</evidence>
<evidence type="ECO:0000256" key="5">
    <source>
        <dbReference type="ARBA" id="ARBA00022927"/>
    </source>
</evidence>
<dbReference type="FunCoup" id="E1ZCZ1">
    <property type="interactions" value="1660"/>
</dbReference>
<keyword evidence="7" id="KW-0175">Coiled coil</keyword>
<dbReference type="AlphaFoldDB" id="E1ZCZ1"/>
<gene>
    <name evidence="9" type="ORF">CHLNCDRAFT_144767</name>
</gene>
<keyword evidence="10" id="KW-1185">Reference proteome</keyword>